<dbReference type="PANTHER" id="PTHR19211">
    <property type="entry name" value="ATP-BINDING TRANSPORT PROTEIN-RELATED"/>
    <property type="match status" value="1"/>
</dbReference>
<dbReference type="InterPro" id="IPR003439">
    <property type="entry name" value="ABC_transporter-like_ATP-bd"/>
</dbReference>
<dbReference type="Proteomes" id="UP001642484">
    <property type="component" value="Unassembled WGS sequence"/>
</dbReference>
<name>A0ABP0Q143_9DINO</name>
<evidence type="ECO:0000313" key="4">
    <source>
        <dbReference type="EMBL" id="CAK9080739.1"/>
    </source>
</evidence>
<evidence type="ECO:0000256" key="2">
    <source>
        <dbReference type="SAM" id="Coils"/>
    </source>
</evidence>
<protein>
    <recommendedName>
        <fullName evidence="3">ABC transporter domain-containing protein</fullName>
    </recommendedName>
</protein>
<dbReference type="Gene3D" id="3.40.50.300">
    <property type="entry name" value="P-loop containing nucleotide triphosphate hydrolases"/>
    <property type="match status" value="1"/>
</dbReference>
<keyword evidence="1" id="KW-0677">Repeat</keyword>
<dbReference type="InterPro" id="IPR027417">
    <property type="entry name" value="P-loop_NTPase"/>
</dbReference>
<dbReference type="Pfam" id="PF00005">
    <property type="entry name" value="ABC_tran"/>
    <property type="match status" value="1"/>
</dbReference>
<proteinExistence type="predicted"/>
<organism evidence="4 5">
    <name type="scientific">Durusdinium trenchii</name>
    <dbReference type="NCBI Taxonomy" id="1381693"/>
    <lineage>
        <taxon>Eukaryota</taxon>
        <taxon>Sar</taxon>
        <taxon>Alveolata</taxon>
        <taxon>Dinophyceae</taxon>
        <taxon>Suessiales</taxon>
        <taxon>Symbiodiniaceae</taxon>
        <taxon>Durusdinium</taxon>
    </lineage>
</organism>
<gene>
    <name evidence="4" type="ORF">CCMP2556_LOCUS39597</name>
</gene>
<evidence type="ECO:0000256" key="1">
    <source>
        <dbReference type="ARBA" id="ARBA00022737"/>
    </source>
</evidence>
<comment type="caution">
    <text evidence="4">The sequence shown here is derived from an EMBL/GenBank/DDBJ whole genome shotgun (WGS) entry which is preliminary data.</text>
</comment>
<feature type="coiled-coil region" evidence="2">
    <location>
        <begin position="93"/>
        <end position="122"/>
    </location>
</feature>
<keyword evidence="2" id="KW-0175">Coiled coil</keyword>
<accession>A0ABP0Q143</accession>
<keyword evidence="5" id="KW-1185">Reference proteome</keyword>
<sequence>MQQLSGGQKARVCFASITCRKPEILILDEPTNHLDIESVEALIDALKRYQGGLVLVSHDARLIQASGCDLWLCRAGQALTSVKSFEEYRRQVLKDLQRRQQLAEEEAKRRALQRQKRRVRTSVFGGVPERGSPSNAHRERFPMAPSLTLPSLAVDALGCFRGTGLVGWIFIGPNERSTAVADPFSDQMATAEQTLDRRQVHYQSAPLLPLATVHRGEEKEKMEMGDPVDQSVLDTRALQVFQHHLWQVPQIFGAVRSVGKTAKVAVGSR</sequence>
<dbReference type="InterPro" id="IPR050611">
    <property type="entry name" value="ABCF"/>
</dbReference>
<dbReference type="EMBL" id="CAXAMN010023773">
    <property type="protein sequence ID" value="CAK9080739.1"/>
    <property type="molecule type" value="Genomic_DNA"/>
</dbReference>
<feature type="domain" description="ABC transporter" evidence="3">
    <location>
        <begin position="2"/>
        <end position="32"/>
    </location>
</feature>
<dbReference type="SUPFAM" id="SSF52540">
    <property type="entry name" value="P-loop containing nucleoside triphosphate hydrolases"/>
    <property type="match status" value="1"/>
</dbReference>
<evidence type="ECO:0000259" key="3">
    <source>
        <dbReference type="Pfam" id="PF00005"/>
    </source>
</evidence>
<dbReference type="PANTHER" id="PTHR19211:SF14">
    <property type="entry name" value="ATP-BINDING CASSETTE SUB-FAMILY F MEMBER 1"/>
    <property type="match status" value="1"/>
</dbReference>
<evidence type="ECO:0000313" key="5">
    <source>
        <dbReference type="Proteomes" id="UP001642484"/>
    </source>
</evidence>
<reference evidence="4 5" key="1">
    <citation type="submission" date="2024-02" db="EMBL/GenBank/DDBJ databases">
        <authorList>
            <person name="Chen Y."/>
            <person name="Shah S."/>
            <person name="Dougan E. K."/>
            <person name="Thang M."/>
            <person name="Chan C."/>
        </authorList>
    </citation>
    <scope>NUCLEOTIDE SEQUENCE [LARGE SCALE GENOMIC DNA]</scope>
</reference>